<dbReference type="FunFam" id="3.90.230.10:FF:000014">
    <property type="entry name" value="Aminopeptidase P family protein"/>
    <property type="match status" value="1"/>
</dbReference>
<dbReference type="AlphaFoldDB" id="A0A0D0G856"/>
<dbReference type="InterPro" id="IPR000994">
    <property type="entry name" value="Pept_M24"/>
</dbReference>
<dbReference type="SUPFAM" id="SSF53092">
    <property type="entry name" value="Creatinase/prolidase N-terminal domain"/>
    <property type="match status" value="1"/>
</dbReference>
<comment type="similarity">
    <text evidence="2">Belongs to the peptidase M24B family.</text>
</comment>
<dbReference type="PROSITE" id="PS00491">
    <property type="entry name" value="PROLINE_PEPTIDASE"/>
    <property type="match status" value="1"/>
</dbReference>
<dbReference type="EMBL" id="JXTG01000004">
    <property type="protein sequence ID" value="KIP21595.1"/>
    <property type="molecule type" value="Genomic_DNA"/>
</dbReference>
<feature type="domain" description="Creatinase N-terminal" evidence="7">
    <location>
        <begin position="4"/>
        <end position="137"/>
    </location>
</feature>
<evidence type="ECO:0000256" key="4">
    <source>
        <dbReference type="ARBA" id="ARBA00022801"/>
    </source>
</evidence>
<dbReference type="InterPro" id="IPR001714">
    <property type="entry name" value="Pept_M24_MAP"/>
</dbReference>
<accession>A0A0D0G856</accession>
<dbReference type="Gene3D" id="3.90.230.10">
    <property type="entry name" value="Creatinase/methionine aminopeptidase superfamily"/>
    <property type="match status" value="1"/>
</dbReference>
<dbReference type="PRINTS" id="PR00599">
    <property type="entry name" value="MAPEPTIDASE"/>
</dbReference>
<dbReference type="PANTHER" id="PTHR46112:SF10">
    <property type="entry name" value="DIPEPTIDASE YKVY-RELATED"/>
    <property type="match status" value="1"/>
</dbReference>
<dbReference type="GO" id="GO:0046872">
    <property type="term" value="F:metal ion binding"/>
    <property type="evidence" value="ECO:0007669"/>
    <property type="project" value="UniProtKB-KW"/>
</dbReference>
<sequence>MMERISKLQQKLKEKNGSWAFITSTANVFYFSGFYSNPHERLLAVVIFPDDEPFLICPEMDANQAKQAGWAYTIVSYDDVHHPWHMLRDELNRRNVQTERIGIEASHMTVSRLEQLQSYFSHASFFDLTDTLHELRMTKDEKELQTLRQAAELADFGVDVGVRALKEGKTELDIIATIEYELKKRGVRAMAFDTMVLTGTNSAHPHGVPGMNRIQPGDFVLFDLGVVLDGYCSDITRTVVFGKPTEQQKRIYDIVLQAQQEAIHACQIGASIGSVDKAARSRIEQEGYGAYFPHRIGHGLGIDVHEYPSMNATNTMPLQAGMVFTIEPGIYVPSVGGVRIEDDIYMTDKGPLLLTTYPKELQII</sequence>
<dbReference type="SUPFAM" id="SSF55920">
    <property type="entry name" value="Creatinase/aminopeptidase"/>
    <property type="match status" value="1"/>
</dbReference>
<comment type="caution">
    <text evidence="8">The sequence shown here is derived from an EMBL/GenBank/DDBJ whole genome shotgun (WGS) entry which is preliminary data.</text>
</comment>
<dbReference type="InterPro" id="IPR050659">
    <property type="entry name" value="Peptidase_M24B"/>
</dbReference>
<dbReference type="InterPro" id="IPR001131">
    <property type="entry name" value="Peptidase_M24B_aminopep-P_CS"/>
</dbReference>
<dbReference type="PANTHER" id="PTHR46112">
    <property type="entry name" value="AMINOPEPTIDASE"/>
    <property type="match status" value="1"/>
</dbReference>
<dbReference type="GO" id="GO:0008235">
    <property type="term" value="F:metalloexopeptidase activity"/>
    <property type="evidence" value="ECO:0007669"/>
    <property type="project" value="UniProtKB-ARBA"/>
</dbReference>
<dbReference type="Gene3D" id="3.40.350.10">
    <property type="entry name" value="Creatinase/prolidase N-terminal domain"/>
    <property type="match status" value="1"/>
</dbReference>
<evidence type="ECO:0000313" key="8">
    <source>
        <dbReference type="EMBL" id="KIP21595.1"/>
    </source>
</evidence>
<keyword evidence="5" id="KW-0464">Manganese</keyword>
<evidence type="ECO:0000256" key="1">
    <source>
        <dbReference type="ARBA" id="ARBA00001936"/>
    </source>
</evidence>
<keyword evidence="9" id="KW-1185">Reference proteome</keyword>
<feature type="domain" description="Peptidase M24" evidence="6">
    <location>
        <begin position="146"/>
        <end position="348"/>
    </location>
</feature>
<evidence type="ECO:0000256" key="3">
    <source>
        <dbReference type="ARBA" id="ARBA00022723"/>
    </source>
</evidence>
<dbReference type="Pfam" id="PF00557">
    <property type="entry name" value="Peptidase_M24"/>
    <property type="match status" value="1"/>
</dbReference>
<protein>
    <submittedName>
        <fullName evidence="8">Putative peptidase</fullName>
        <ecNumber evidence="8">3.4.-.-</ecNumber>
    </submittedName>
</protein>
<reference evidence="8 9" key="1">
    <citation type="submission" date="2015-01" db="EMBL/GenBank/DDBJ databases">
        <title>Genome sequence of Anoxybacillus ayderensis strain AB04.</title>
        <authorList>
            <person name="Belduz A.O."/>
            <person name="Canakci S."/>
            <person name="Chan K.-G."/>
            <person name="Kahar U.M."/>
            <person name="Yaakob A.S."/>
            <person name="Chan C.S."/>
            <person name="Goh K.M."/>
        </authorList>
    </citation>
    <scope>NUCLEOTIDE SEQUENCE [LARGE SCALE GENOMIC DNA]</scope>
    <source>
        <strain evidence="8 9">AB04</strain>
    </source>
</reference>
<dbReference type="InterPro" id="IPR000587">
    <property type="entry name" value="Creatinase_N"/>
</dbReference>
<dbReference type="PATRIC" id="fig|265546.4.peg.1270"/>
<keyword evidence="4 8" id="KW-0378">Hydrolase</keyword>
<name>A0A0D0G856_9BACL</name>
<dbReference type="InterPro" id="IPR029149">
    <property type="entry name" value="Creatin/AminoP/Spt16_N"/>
</dbReference>
<organism evidence="8 9">
    <name type="scientific">Anoxybacillus ayderensis</name>
    <dbReference type="NCBI Taxonomy" id="265546"/>
    <lineage>
        <taxon>Bacteria</taxon>
        <taxon>Bacillati</taxon>
        <taxon>Bacillota</taxon>
        <taxon>Bacilli</taxon>
        <taxon>Bacillales</taxon>
        <taxon>Anoxybacillaceae</taxon>
        <taxon>Anoxybacillus</taxon>
    </lineage>
</organism>
<keyword evidence="3" id="KW-0479">Metal-binding</keyword>
<dbReference type="Pfam" id="PF01321">
    <property type="entry name" value="Creatinase_N"/>
    <property type="match status" value="1"/>
</dbReference>
<evidence type="ECO:0000313" key="9">
    <source>
        <dbReference type="Proteomes" id="UP000032047"/>
    </source>
</evidence>
<dbReference type="CDD" id="cd01092">
    <property type="entry name" value="APP-like"/>
    <property type="match status" value="1"/>
</dbReference>
<dbReference type="GO" id="GO:0004177">
    <property type="term" value="F:aminopeptidase activity"/>
    <property type="evidence" value="ECO:0007669"/>
    <property type="project" value="UniProtKB-ARBA"/>
</dbReference>
<proteinExistence type="inferred from homology"/>
<dbReference type="RefSeq" id="WP_021093770.1">
    <property type="nucleotide sequence ID" value="NZ_ANOC01000003.1"/>
</dbReference>
<comment type="cofactor">
    <cofactor evidence="1">
        <name>Mn(2+)</name>
        <dbReference type="ChEBI" id="CHEBI:29035"/>
    </cofactor>
</comment>
<evidence type="ECO:0000256" key="5">
    <source>
        <dbReference type="ARBA" id="ARBA00023211"/>
    </source>
</evidence>
<dbReference type="InterPro" id="IPR036005">
    <property type="entry name" value="Creatinase/aminopeptidase-like"/>
</dbReference>
<evidence type="ECO:0000256" key="2">
    <source>
        <dbReference type="ARBA" id="ARBA00008766"/>
    </source>
</evidence>
<dbReference type="Proteomes" id="UP000032047">
    <property type="component" value="Unassembled WGS sequence"/>
</dbReference>
<gene>
    <name evidence="8" type="ORF">JV16_01274</name>
</gene>
<evidence type="ECO:0000259" key="7">
    <source>
        <dbReference type="Pfam" id="PF01321"/>
    </source>
</evidence>
<dbReference type="EC" id="3.4.-.-" evidence="8"/>
<evidence type="ECO:0000259" key="6">
    <source>
        <dbReference type="Pfam" id="PF00557"/>
    </source>
</evidence>